<dbReference type="InterPro" id="IPR052613">
    <property type="entry name" value="LicD_transferase"/>
</dbReference>
<evidence type="ECO:0000313" key="2">
    <source>
        <dbReference type="EMBL" id="MWV56783.1"/>
    </source>
</evidence>
<sequence length="238" mass="28112">MNFTDTRYWKKFQKNKILFPIYKKYIGKHITNFSLRNRRKEVRDTGINTMQEIENLLSKKGVEFFLGNGSLLGIIRDGGMIQGDYDLDYGIYITDEFTWEDLENSLSEVGFTKYKEFYFENTLLTEHTYRRNNTYIDFFRHFDNEDGTMFYSYYRILGKEYSSDSEQSVRTFNTVKVTGAKVIQIGDNQFHVPNEYEEYLAGLYTPSWRVPNPNWVAGSGPACHVLENKRGFCKVYDI</sequence>
<proteinExistence type="predicted"/>
<evidence type="ECO:0000313" key="3">
    <source>
        <dbReference type="Proteomes" id="UP000435060"/>
    </source>
</evidence>
<dbReference type="PANTHER" id="PTHR13627:SF31">
    <property type="entry name" value="RIBITOL 5-PHOSPHATE TRANSFERASE FKRP"/>
    <property type="match status" value="1"/>
</dbReference>
<accession>A0A6I4RJR0</accession>
<name>A0A6I4RJR0_9STRE</name>
<dbReference type="RefSeq" id="WP_154609119.1">
    <property type="nucleotide sequence ID" value="NZ_CP072115.1"/>
</dbReference>
<dbReference type="EMBL" id="WUBJ01000008">
    <property type="protein sequence ID" value="MWV56783.1"/>
    <property type="molecule type" value="Genomic_DNA"/>
</dbReference>
<gene>
    <name evidence="1" type="ORF">GGG87_06875</name>
    <name evidence="2" type="ORF">GGH11_07325</name>
</gene>
<evidence type="ECO:0000313" key="1">
    <source>
        <dbReference type="EMBL" id="MTB64714.1"/>
    </source>
</evidence>
<dbReference type="Proteomes" id="UP000435060">
    <property type="component" value="Unassembled WGS sequence"/>
</dbReference>
<dbReference type="PANTHER" id="PTHR13627">
    <property type="entry name" value="FUKUTIN RELATED PROTEIN"/>
    <property type="match status" value="1"/>
</dbReference>
<reference evidence="1 3" key="2">
    <citation type="submission" date="2019-11" db="EMBL/GenBank/DDBJ databases">
        <title>Streptococcis sp. isolated from the respiratory tract of Marmot.</title>
        <authorList>
            <person name="Zhang G."/>
        </authorList>
    </citation>
    <scope>NUCLEOTIDE SEQUENCE [LARGE SCALE GENOMIC DNA]</scope>
    <source>
        <strain evidence="1">Zg-86</strain>
        <strain evidence="3">zg-86</strain>
    </source>
</reference>
<reference evidence="2 4" key="1">
    <citation type="submission" date="2019-10" db="EMBL/GenBank/DDBJ databases">
        <title>Streptococcis sp, isolated from the respiratory tract of Marmot.</title>
        <authorList>
            <person name="Zhang G."/>
        </authorList>
    </citation>
    <scope>NUCLEOTIDE SEQUENCE [LARGE SCALE GENOMIC DNA]</scope>
    <source>
        <strain evidence="4">zg-70</strain>
        <strain evidence="2">Zg-70</strain>
    </source>
</reference>
<comment type="caution">
    <text evidence="2">The sequence shown here is derived from an EMBL/GenBank/DDBJ whole genome shotgun (WGS) entry which is preliminary data.</text>
</comment>
<organism evidence="2 4">
    <name type="scientific">Streptococcus zhangguiae</name>
    <dbReference type="NCBI Taxonomy" id="2664091"/>
    <lineage>
        <taxon>Bacteria</taxon>
        <taxon>Bacillati</taxon>
        <taxon>Bacillota</taxon>
        <taxon>Bacilli</taxon>
        <taxon>Lactobacillales</taxon>
        <taxon>Streptococcaceae</taxon>
        <taxon>Streptococcus</taxon>
    </lineage>
</organism>
<protein>
    <recommendedName>
        <fullName evidence="5">LicD family protein</fullName>
    </recommendedName>
</protein>
<evidence type="ECO:0000313" key="4">
    <source>
        <dbReference type="Proteomes" id="UP000435423"/>
    </source>
</evidence>
<evidence type="ECO:0008006" key="5">
    <source>
        <dbReference type="Google" id="ProtNLM"/>
    </source>
</evidence>
<dbReference type="AlphaFoldDB" id="A0A6I4RJR0"/>
<keyword evidence="3" id="KW-1185">Reference proteome</keyword>
<dbReference type="EMBL" id="WLCG01000009">
    <property type="protein sequence ID" value="MTB64714.1"/>
    <property type="molecule type" value="Genomic_DNA"/>
</dbReference>
<dbReference type="Proteomes" id="UP000435423">
    <property type="component" value="Unassembled WGS sequence"/>
</dbReference>